<sequence>MNKFLAALILFIAITGCSNEENQSDPKEKEASTQESEANKRQTAELTDEERLDFGKRFDNFNFHPTSFKVHIKDHKLVLDMDYQLSAKLVNFLSHGIVYSYGIGFPDQTVQVTSLEQSTFKPGPSFSKGDSQGKFCHLRLVEDIPHRLTKKQINTLETHIKGYSFVILNKDNDTVFIMNDIYERSTIDPGNAIQEDLGKVEIKS</sequence>
<evidence type="ECO:0000313" key="2">
    <source>
        <dbReference type="EMBL" id="MDN4075916.1"/>
    </source>
</evidence>
<evidence type="ECO:0000313" key="3">
    <source>
        <dbReference type="Proteomes" id="UP001168694"/>
    </source>
</evidence>
<dbReference type="EMBL" id="JAUHLN010000008">
    <property type="protein sequence ID" value="MDN4075916.1"/>
    <property type="molecule type" value="Genomic_DNA"/>
</dbReference>
<evidence type="ECO:0008006" key="4">
    <source>
        <dbReference type="Google" id="ProtNLM"/>
    </source>
</evidence>
<accession>A0ABT8EDB2</accession>
<name>A0ABT8EDB2_9BACL</name>
<dbReference type="PROSITE" id="PS51257">
    <property type="entry name" value="PROKAR_LIPOPROTEIN"/>
    <property type="match status" value="1"/>
</dbReference>
<feature type="compositionally biased region" description="Basic and acidic residues" evidence="1">
    <location>
        <begin position="24"/>
        <end position="43"/>
    </location>
</feature>
<organism evidence="2 3">
    <name type="scientific">Fictibacillus terranigra</name>
    <dbReference type="NCBI Taxonomy" id="3058424"/>
    <lineage>
        <taxon>Bacteria</taxon>
        <taxon>Bacillati</taxon>
        <taxon>Bacillota</taxon>
        <taxon>Bacilli</taxon>
        <taxon>Bacillales</taxon>
        <taxon>Fictibacillaceae</taxon>
        <taxon>Fictibacillus</taxon>
    </lineage>
</organism>
<gene>
    <name evidence="2" type="ORF">QYF49_23510</name>
</gene>
<reference evidence="2" key="1">
    <citation type="submission" date="2023-06" db="EMBL/GenBank/DDBJ databases">
        <title>Draft Genome Sequences of Representative Paenibacillus Polymyxa, Bacillus cereus, Fictibacillus sp., and Brevibacillus agri Strains Isolated from Amazonian Dark Earth.</title>
        <authorList>
            <person name="Pellegrinetti T.A."/>
            <person name="Cunha I.C.M."/>
            <person name="Chaves M.G."/>
            <person name="Freitas A.S."/>
            <person name="Silva A.V.R."/>
            <person name="Tsai S.M."/>
            <person name="Mendes L.W."/>
        </authorList>
    </citation>
    <scope>NUCLEOTIDE SEQUENCE</scope>
    <source>
        <strain evidence="2">CENA-BCM004</strain>
    </source>
</reference>
<proteinExistence type="predicted"/>
<feature type="region of interest" description="Disordered" evidence="1">
    <location>
        <begin position="20"/>
        <end position="46"/>
    </location>
</feature>
<protein>
    <recommendedName>
        <fullName evidence="4">Lipoprotein</fullName>
    </recommendedName>
</protein>
<comment type="caution">
    <text evidence="2">The sequence shown here is derived from an EMBL/GenBank/DDBJ whole genome shotgun (WGS) entry which is preliminary data.</text>
</comment>
<dbReference type="RefSeq" id="WP_290402027.1">
    <property type="nucleotide sequence ID" value="NZ_JAUHLN010000008.1"/>
</dbReference>
<evidence type="ECO:0000256" key="1">
    <source>
        <dbReference type="SAM" id="MobiDB-lite"/>
    </source>
</evidence>
<keyword evidence="3" id="KW-1185">Reference proteome</keyword>
<dbReference type="Proteomes" id="UP001168694">
    <property type="component" value="Unassembled WGS sequence"/>
</dbReference>